<evidence type="ECO:0000259" key="6">
    <source>
        <dbReference type="Pfam" id="PF01782"/>
    </source>
</evidence>
<dbReference type="Gene3D" id="2.40.30.60">
    <property type="entry name" value="RimM"/>
    <property type="match status" value="1"/>
</dbReference>
<dbReference type="Proteomes" id="UP000663499">
    <property type="component" value="Chromosome"/>
</dbReference>
<evidence type="ECO:0000256" key="5">
    <source>
        <dbReference type="HAMAP-Rule" id="MF_00014"/>
    </source>
</evidence>
<dbReference type="PANTHER" id="PTHR33692">
    <property type="entry name" value="RIBOSOME MATURATION FACTOR RIMM"/>
    <property type="match status" value="1"/>
</dbReference>
<dbReference type="HAMAP" id="MF_00014">
    <property type="entry name" value="Ribosome_mat_RimM"/>
    <property type="match status" value="1"/>
</dbReference>
<feature type="domain" description="RimM N-terminal" evidence="6">
    <location>
        <begin position="8"/>
        <end position="89"/>
    </location>
</feature>
<dbReference type="PANTHER" id="PTHR33692:SF1">
    <property type="entry name" value="RIBOSOME MATURATION FACTOR RIMM"/>
    <property type="match status" value="1"/>
</dbReference>
<dbReference type="InterPro" id="IPR011961">
    <property type="entry name" value="RimM"/>
</dbReference>
<proteinExistence type="inferred from homology"/>
<dbReference type="EMBL" id="CP071444">
    <property type="protein sequence ID" value="QSX08720.1"/>
    <property type="molecule type" value="Genomic_DNA"/>
</dbReference>
<dbReference type="InterPro" id="IPR011033">
    <property type="entry name" value="PRC_barrel-like_sf"/>
</dbReference>
<keyword evidence="9" id="KW-1185">Reference proteome</keyword>
<comment type="function">
    <text evidence="5">An accessory protein needed during the final step in the assembly of 30S ribosomal subunit, possibly for assembly of the head region. Essential for efficient processing of 16S rRNA. May be needed both before and after RbfA during the maturation of 16S rRNA. It has affinity for free ribosomal 30S subunits but not for 70S ribosomes.</text>
</comment>
<comment type="similarity">
    <text evidence="5">Belongs to the RimM family.</text>
</comment>
<keyword evidence="4 5" id="KW-0143">Chaperone</keyword>
<feature type="domain" description="Ribosome maturation factor RimM PRC barrel" evidence="7">
    <location>
        <begin position="101"/>
        <end position="166"/>
    </location>
</feature>
<dbReference type="RefSeq" id="WP_207300061.1">
    <property type="nucleotide sequence ID" value="NZ_CP071444.1"/>
</dbReference>
<comment type="subcellular location">
    <subcellularLocation>
        <location evidence="5">Cytoplasm</location>
    </subcellularLocation>
</comment>
<dbReference type="Pfam" id="PF24986">
    <property type="entry name" value="PRC_RimM"/>
    <property type="match status" value="1"/>
</dbReference>
<dbReference type="GO" id="GO:0005737">
    <property type="term" value="C:cytoplasm"/>
    <property type="evidence" value="ECO:0007669"/>
    <property type="project" value="UniProtKB-SubCell"/>
</dbReference>
<comment type="subunit">
    <text evidence="5">Binds ribosomal protein uS19.</text>
</comment>
<dbReference type="InterPro" id="IPR036976">
    <property type="entry name" value="RimM_N_sf"/>
</dbReference>
<evidence type="ECO:0000259" key="7">
    <source>
        <dbReference type="Pfam" id="PF24986"/>
    </source>
</evidence>
<reference evidence="8" key="1">
    <citation type="submission" date="2021-03" db="EMBL/GenBank/DDBJ databases">
        <title>Alkalibacter marinus sp. nov., isolated from tidal flat sediment.</title>
        <authorList>
            <person name="Namirimu T."/>
            <person name="Yang J.-A."/>
            <person name="Yang S.-H."/>
            <person name="Kim Y.-J."/>
            <person name="Kwon K.K."/>
        </authorList>
    </citation>
    <scope>NUCLEOTIDE SEQUENCE</scope>
    <source>
        <strain evidence="8">ES005</strain>
    </source>
</reference>
<evidence type="ECO:0000256" key="4">
    <source>
        <dbReference type="ARBA" id="ARBA00023186"/>
    </source>
</evidence>
<accession>A0A974XHE5</accession>
<keyword evidence="3 5" id="KW-0698">rRNA processing</keyword>
<dbReference type="InterPro" id="IPR002676">
    <property type="entry name" value="RimM_N"/>
</dbReference>
<dbReference type="SUPFAM" id="SSF50346">
    <property type="entry name" value="PRC-barrel domain"/>
    <property type="match status" value="1"/>
</dbReference>
<name>A0A974XHE5_9FIRM</name>
<evidence type="ECO:0000256" key="1">
    <source>
        <dbReference type="ARBA" id="ARBA00022490"/>
    </source>
</evidence>
<evidence type="ECO:0000313" key="8">
    <source>
        <dbReference type="EMBL" id="QSX08720.1"/>
    </source>
</evidence>
<evidence type="ECO:0000313" key="9">
    <source>
        <dbReference type="Proteomes" id="UP000663499"/>
    </source>
</evidence>
<evidence type="ECO:0000256" key="2">
    <source>
        <dbReference type="ARBA" id="ARBA00022517"/>
    </source>
</evidence>
<protein>
    <recommendedName>
        <fullName evidence="5">Ribosome maturation factor RimM</fullName>
    </recommendedName>
</protein>
<organism evidence="8 9">
    <name type="scientific">Alkalibacter rhizosphaerae</name>
    <dbReference type="NCBI Taxonomy" id="2815577"/>
    <lineage>
        <taxon>Bacteria</taxon>
        <taxon>Bacillati</taxon>
        <taxon>Bacillota</taxon>
        <taxon>Clostridia</taxon>
        <taxon>Eubacteriales</taxon>
        <taxon>Eubacteriaceae</taxon>
        <taxon>Alkalibacter</taxon>
    </lineage>
</organism>
<dbReference type="GO" id="GO:0043022">
    <property type="term" value="F:ribosome binding"/>
    <property type="evidence" value="ECO:0007669"/>
    <property type="project" value="InterPro"/>
</dbReference>
<dbReference type="Gene3D" id="2.30.30.240">
    <property type="entry name" value="PRC-barrel domain"/>
    <property type="match status" value="1"/>
</dbReference>
<dbReference type="GO" id="GO:0042274">
    <property type="term" value="P:ribosomal small subunit biogenesis"/>
    <property type="evidence" value="ECO:0007669"/>
    <property type="project" value="UniProtKB-UniRule"/>
</dbReference>
<dbReference type="InterPro" id="IPR056792">
    <property type="entry name" value="PRC_RimM"/>
</dbReference>
<sequence length="169" mass="19494">MKQDKLIIGKITSPHGVRGEMKVQALTDDMTRFDLLEQATVRMNGKEQTYAIQHVRYHKNMVLLTLEGITSKNQADELRNGQIVIPREQGIELEEDRYYIVDLIDMDVFENGERIGRLKEVLQHGAADLYIIEEEQKDLMLPATKENILNVDLEANRMDVFVPEGLRDL</sequence>
<evidence type="ECO:0000256" key="3">
    <source>
        <dbReference type="ARBA" id="ARBA00022552"/>
    </source>
</evidence>
<gene>
    <name evidence="5 8" type="primary">rimM</name>
    <name evidence="8" type="ORF">J0B03_01105</name>
</gene>
<dbReference type="KEGG" id="alka:J0B03_01105"/>
<dbReference type="InterPro" id="IPR009000">
    <property type="entry name" value="Transl_B-barrel_sf"/>
</dbReference>
<dbReference type="SUPFAM" id="SSF50447">
    <property type="entry name" value="Translation proteins"/>
    <property type="match status" value="1"/>
</dbReference>
<comment type="domain">
    <text evidence="5">The PRC barrel domain binds ribosomal protein uS19.</text>
</comment>
<dbReference type="GO" id="GO:0005840">
    <property type="term" value="C:ribosome"/>
    <property type="evidence" value="ECO:0007669"/>
    <property type="project" value="InterPro"/>
</dbReference>
<keyword evidence="1 5" id="KW-0963">Cytoplasm</keyword>
<dbReference type="GO" id="GO:0006364">
    <property type="term" value="P:rRNA processing"/>
    <property type="evidence" value="ECO:0007669"/>
    <property type="project" value="UniProtKB-UniRule"/>
</dbReference>
<dbReference type="AlphaFoldDB" id="A0A974XHE5"/>
<keyword evidence="2 5" id="KW-0690">Ribosome biogenesis</keyword>
<dbReference type="Pfam" id="PF01782">
    <property type="entry name" value="RimM"/>
    <property type="match status" value="1"/>
</dbReference>
<dbReference type="NCBIfam" id="TIGR02273">
    <property type="entry name" value="16S_RimM"/>
    <property type="match status" value="1"/>
</dbReference>